<gene>
    <name evidence="4" type="ORF">BP01DRAFT_364113</name>
</gene>
<keyword evidence="5" id="KW-1185">Reference proteome</keyword>
<organism evidence="4 5">
    <name type="scientific">Aspergillus saccharolyticus JOP 1030-1</name>
    <dbReference type="NCBI Taxonomy" id="1450539"/>
    <lineage>
        <taxon>Eukaryota</taxon>
        <taxon>Fungi</taxon>
        <taxon>Dikarya</taxon>
        <taxon>Ascomycota</taxon>
        <taxon>Pezizomycotina</taxon>
        <taxon>Eurotiomycetes</taxon>
        <taxon>Eurotiomycetidae</taxon>
        <taxon>Eurotiales</taxon>
        <taxon>Aspergillaceae</taxon>
        <taxon>Aspergillus</taxon>
        <taxon>Aspergillus subgen. Circumdati</taxon>
    </lineage>
</organism>
<keyword evidence="2" id="KW-0812">Transmembrane</keyword>
<dbReference type="EMBL" id="KZ821225">
    <property type="protein sequence ID" value="PYH47099.1"/>
    <property type="molecule type" value="Genomic_DNA"/>
</dbReference>
<evidence type="ECO:0000256" key="2">
    <source>
        <dbReference type="SAM" id="Phobius"/>
    </source>
</evidence>
<feature type="transmembrane region" description="Helical" evidence="2">
    <location>
        <begin position="354"/>
        <end position="376"/>
    </location>
</feature>
<keyword evidence="2" id="KW-1133">Transmembrane helix</keyword>
<evidence type="ECO:0000313" key="4">
    <source>
        <dbReference type="EMBL" id="PYH47099.1"/>
    </source>
</evidence>
<keyword evidence="2" id="KW-0472">Membrane</keyword>
<dbReference type="GeneID" id="37077539"/>
<feature type="compositionally biased region" description="Low complexity" evidence="1">
    <location>
        <begin position="392"/>
        <end position="403"/>
    </location>
</feature>
<keyword evidence="3" id="KW-0732">Signal</keyword>
<dbReference type="SUPFAM" id="SSF52058">
    <property type="entry name" value="L domain-like"/>
    <property type="match status" value="1"/>
</dbReference>
<accession>A0A318ZHY0</accession>
<protein>
    <submittedName>
        <fullName evidence="4">Uncharacterized protein</fullName>
    </submittedName>
</protein>
<reference evidence="4 5" key="1">
    <citation type="submission" date="2016-12" db="EMBL/GenBank/DDBJ databases">
        <title>The genomes of Aspergillus section Nigri reveals drivers in fungal speciation.</title>
        <authorList>
            <consortium name="DOE Joint Genome Institute"/>
            <person name="Vesth T.C."/>
            <person name="Nybo J."/>
            <person name="Theobald S."/>
            <person name="Brandl J."/>
            <person name="Frisvad J.C."/>
            <person name="Nielsen K.F."/>
            <person name="Lyhne E.K."/>
            <person name="Kogle M.E."/>
            <person name="Kuo A."/>
            <person name="Riley R."/>
            <person name="Clum A."/>
            <person name="Nolan M."/>
            <person name="Lipzen A."/>
            <person name="Salamov A."/>
            <person name="Henrissat B."/>
            <person name="Wiebenga A."/>
            <person name="De Vries R.P."/>
            <person name="Grigoriev I.V."/>
            <person name="Mortensen U.H."/>
            <person name="Andersen M.R."/>
            <person name="Baker S.E."/>
        </authorList>
    </citation>
    <scope>NUCLEOTIDE SEQUENCE [LARGE SCALE GENOMIC DNA]</scope>
    <source>
        <strain evidence="4 5">JOP 1030-1</strain>
    </source>
</reference>
<feature type="region of interest" description="Disordered" evidence="1">
    <location>
        <begin position="386"/>
        <end position="407"/>
    </location>
</feature>
<feature type="signal peptide" evidence="3">
    <location>
        <begin position="1"/>
        <end position="21"/>
    </location>
</feature>
<dbReference type="STRING" id="1450539.A0A318ZHY0"/>
<evidence type="ECO:0000256" key="3">
    <source>
        <dbReference type="SAM" id="SignalP"/>
    </source>
</evidence>
<evidence type="ECO:0000313" key="5">
    <source>
        <dbReference type="Proteomes" id="UP000248349"/>
    </source>
</evidence>
<proteinExistence type="predicted"/>
<dbReference type="RefSeq" id="XP_025433081.1">
    <property type="nucleotide sequence ID" value="XM_025576310.1"/>
</dbReference>
<name>A0A318ZHY0_9EURO</name>
<evidence type="ECO:0000256" key="1">
    <source>
        <dbReference type="SAM" id="MobiDB-lite"/>
    </source>
</evidence>
<dbReference type="AlphaFoldDB" id="A0A318ZHY0"/>
<dbReference type="OrthoDB" id="536881at2759"/>
<feature type="chain" id="PRO_5016272056" evidence="3">
    <location>
        <begin position="22"/>
        <end position="415"/>
    </location>
</feature>
<dbReference type="Proteomes" id="UP000248349">
    <property type="component" value="Unassembled WGS sequence"/>
</dbReference>
<sequence>MNLLSTLVVVVVVGLTNLIAAQDCYAQQSESGQGLVIYSQAQLDQLTQNCTQLHGDLVVGTNYTGSFIVHNVTNITSSIGLNNSTTGLTSLEAPDLVALYSAGFYCPSSLRSISLPRLETAEVLTVKAGSAITVSTPSLRNVSYLNLYGSSISFDFPKLELITTGSSICGEAGCDMMSSQAMDVDLPALREAASLSVGGNVSSLSLPVLASAGNITQAMTTGYGSYGAGLSVYTTQLLNFSVPELSYLNGTLSLQGVFNDSISTPSLINATGDIVIEAWTPVGLNFSTLEYVDDITITGTITSADFSSLRSVNQFSLSSSQYLNCANVLPSNTSFVQAHCDAAPQKKSALARNVGIGVGVGVGVSLLLAVAGIWIYRRRQAARKKKGKAPVTRSGSSSGTGEDSTVELRPILGYA</sequence>